<reference evidence="1" key="1">
    <citation type="submission" date="2018-01" db="EMBL/GenBank/DDBJ databases">
        <authorList>
            <person name="Krukenberg V."/>
        </authorList>
    </citation>
    <scope>NUCLEOTIDE SEQUENCE</scope>
    <source>
        <strain evidence="1">E20ANME2</strain>
    </source>
</reference>
<comment type="caution">
    <text evidence="1">The sequence shown here is derived from an EMBL/GenBank/DDBJ whole genome shotgun (WGS) entry which is preliminary data.</text>
</comment>
<proteinExistence type="predicted"/>
<protein>
    <submittedName>
        <fullName evidence="1">Uncharacterized protein</fullName>
    </submittedName>
</protein>
<gene>
    <name evidence="1" type="ORF">C4B59_16930</name>
</gene>
<name>A0AC61KY43_9EURY</name>
<sequence length="163" mass="18600">MTLIIICDTDFLSSFLKIERLELVRDLFKAKNIYIPVAVLSEVAKTNLITALLDKEWVKVKNVSDADFKKMKKNKEFTNLGSGEKECFALCKRFKNSVLLISDNKARKVANKNEIVTLNISAFLLSCKEMGILESNDITNIIHDLREKDYYEFSEAERVGLIG</sequence>
<evidence type="ECO:0000313" key="1">
    <source>
        <dbReference type="EMBL" id="PXF56452.1"/>
    </source>
</evidence>
<accession>A0AC61KY43</accession>
<dbReference type="Proteomes" id="UP000248329">
    <property type="component" value="Unassembled WGS sequence"/>
</dbReference>
<evidence type="ECO:0000313" key="2">
    <source>
        <dbReference type="Proteomes" id="UP000248329"/>
    </source>
</evidence>
<organism evidence="1 2">
    <name type="scientific">Candidatus Methanogaster sp</name>
    <dbReference type="NCBI Taxonomy" id="3386292"/>
    <lineage>
        <taxon>Archaea</taxon>
        <taxon>Methanobacteriati</taxon>
        <taxon>Methanobacteriota</taxon>
        <taxon>Stenosarchaea group</taxon>
        <taxon>Methanomicrobia</taxon>
        <taxon>Methanosarcinales</taxon>
        <taxon>ANME-2 cluster</taxon>
        <taxon>Candidatus Methanogasteraceae</taxon>
        <taxon>Candidatus Methanogaster</taxon>
    </lineage>
</organism>
<dbReference type="EMBL" id="PQXF01000103">
    <property type="protein sequence ID" value="PXF56452.1"/>
    <property type="molecule type" value="Genomic_DNA"/>
</dbReference>